<gene>
    <name evidence="2" type="ORF">ACFQ2I_21050</name>
</gene>
<dbReference type="Proteomes" id="UP001596989">
    <property type="component" value="Unassembled WGS sequence"/>
</dbReference>
<dbReference type="InterPro" id="IPR001173">
    <property type="entry name" value="Glyco_trans_2-like"/>
</dbReference>
<evidence type="ECO:0000313" key="2">
    <source>
        <dbReference type="EMBL" id="MFD0961834.1"/>
    </source>
</evidence>
<dbReference type="SUPFAM" id="SSF53448">
    <property type="entry name" value="Nucleotide-diphospho-sugar transferases"/>
    <property type="match status" value="1"/>
</dbReference>
<dbReference type="EMBL" id="JBHTJZ010000067">
    <property type="protein sequence ID" value="MFD0961834.1"/>
    <property type="molecule type" value="Genomic_DNA"/>
</dbReference>
<keyword evidence="2" id="KW-0328">Glycosyltransferase</keyword>
<organism evidence="2 3">
    <name type="scientific">Paenibacillus chungangensis</name>
    <dbReference type="NCBI Taxonomy" id="696535"/>
    <lineage>
        <taxon>Bacteria</taxon>
        <taxon>Bacillati</taxon>
        <taxon>Bacillota</taxon>
        <taxon>Bacilli</taxon>
        <taxon>Bacillales</taxon>
        <taxon>Paenibacillaceae</taxon>
        <taxon>Paenibacillus</taxon>
    </lineage>
</organism>
<dbReference type="EC" id="2.4.-.-" evidence="2"/>
<protein>
    <submittedName>
        <fullName evidence="2">Glycosyltransferase family 2 protein</fullName>
        <ecNumber evidence="2">2.4.-.-</ecNumber>
    </submittedName>
</protein>
<dbReference type="GO" id="GO:0016757">
    <property type="term" value="F:glycosyltransferase activity"/>
    <property type="evidence" value="ECO:0007669"/>
    <property type="project" value="UniProtKB-KW"/>
</dbReference>
<evidence type="ECO:0000259" key="1">
    <source>
        <dbReference type="Pfam" id="PF00535"/>
    </source>
</evidence>
<name>A0ABW3HWN8_9BACL</name>
<dbReference type="InterPro" id="IPR050834">
    <property type="entry name" value="Glycosyltransf_2"/>
</dbReference>
<accession>A0ABW3HWN8</accession>
<keyword evidence="2" id="KW-0808">Transferase</keyword>
<feature type="domain" description="Glycosyltransferase 2-like" evidence="1">
    <location>
        <begin position="13"/>
        <end position="186"/>
    </location>
</feature>
<proteinExistence type="predicted"/>
<dbReference type="PANTHER" id="PTHR43685">
    <property type="entry name" value="GLYCOSYLTRANSFERASE"/>
    <property type="match status" value="1"/>
</dbReference>
<dbReference type="Gene3D" id="3.90.550.10">
    <property type="entry name" value="Spore Coat Polysaccharide Biosynthesis Protein SpsA, Chain A"/>
    <property type="match status" value="1"/>
</dbReference>
<evidence type="ECO:0000313" key="3">
    <source>
        <dbReference type="Proteomes" id="UP001596989"/>
    </source>
</evidence>
<sequence length="333" mass="37242">MLINSVSPSGTVSIIIPTLNAGDELTELLERLWRGTVRPKEIIVIDSESEDGTPIRAKKAGAQVLTIKRTEFDHGGARNRAAACATGDILMFMTQDAMPHDDELIGRLIQPLLATSPDELPPPGRTVMSYARQLPRDDAHLLERLAREHNYPSQSSVKSLDQLDEYGLRTFFCSNVCSAIRRDIFQMMGGFQEPVLFNEDMFMAARCILTGYAIAYCGDANVVHSHNYSVRQQFNRYFDNGASMRLNAWITSYSSVGGAGSSLVRYQLKGLSESGKLYALPRLIAESAAKLIGYKLGLHHRKLPRFLTRRISMHKLIWHHIEERSDVKADSAM</sequence>
<reference evidence="3" key="1">
    <citation type="journal article" date="2019" name="Int. J. Syst. Evol. Microbiol.">
        <title>The Global Catalogue of Microorganisms (GCM) 10K type strain sequencing project: providing services to taxonomists for standard genome sequencing and annotation.</title>
        <authorList>
            <consortium name="The Broad Institute Genomics Platform"/>
            <consortium name="The Broad Institute Genome Sequencing Center for Infectious Disease"/>
            <person name="Wu L."/>
            <person name="Ma J."/>
        </authorList>
    </citation>
    <scope>NUCLEOTIDE SEQUENCE [LARGE SCALE GENOMIC DNA]</scope>
    <source>
        <strain evidence="3">CCUG 59129</strain>
    </source>
</reference>
<dbReference type="PANTHER" id="PTHR43685:SF13">
    <property type="entry name" value="O ANTIGEN BIOSYNTHESIS RHAMNOSYLTRANSFERASE RFBN"/>
    <property type="match status" value="1"/>
</dbReference>
<dbReference type="Pfam" id="PF00535">
    <property type="entry name" value="Glycos_transf_2"/>
    <property type="match status" value="1"/>
</dbReference>
<comment type="caution">
    <text evidence="2">The sequence shown here is derived from an EMBL/GenBank/DDBJ whole genome shotgun (WGS) entry which is preliminary data.</text>
</comment>
<dbReference type="RefSeq" id="WP_377567785.1">
    <property type="nucleotide sequence ID" value="NZ_JBHTJZ010000067.1"/>
</dbReference>
<keyword evidence="3" id="KW-1185">Reference proteome</keyword>
<dbReference type="InterPro" id="IPR029044">
    <property type="entry name" value="Nucleotide-diphossugar_trans"/>
</dbReference>